<keyword evidence="3" id="KW-1185">Reference proteome</keyword>
<gene>
    <name evidence="2" type="ORF">IX39_20695</name>
</gene>
<dbReference type="eggNOG" id="ENOG50341KJ">
    <property type="taxonomic scope" value="Bacteria"/>
</dbReference>
<evidence type="ECO:0000313" key="3">
    <source>
        <dbReference type="Proteomes" id="UP000028713"/>
    </source>
</evidence>
<dbReference type="RefSeq" id="WP_034679949.1">
    <property type="nucleotide sequence ID" value="NZ_FPAP01000003.1"/>
</dbReference>
<dbReference type="EMBL" id="JPRP01000009">
    <property type="protein sequence ID" value="KFE97158.1"/>
    <property type="molecule type" value="Genomic_DNA"/>
</dbReference>
<evidence type="ECO:0000256" key="1">
    <source>
        <dbReference type="SAM" id="Phobius"/>
    </source>
</evidence>
<dbReference type="AlphaFoldDB" id="A0A085YY95"/>
<dbReference type="OrthoDB" id="894149at2"/>
<organism evidence="2 3">
    <name type="scientific">Chryseobacterium formosense</name>
    <dbReference type="NCBI Taxonomy" id="236814"/>
    <lineage>
        <taxon>Bacteria</taxon>
        <taxon>Pseudomonadati</taxon>
        <taxon>Bacteroidota</taxon>
        <taxon>Flavobacteriia</taxon>
        <taxon>Flavobacteriales</taxon>
        <taxon>Weeksellaceae</taxon>
        <taxon>Chryseobacterium group</taxon>
        <taxon>Chryseobacterium</taxon>
    </lineage>
</organism>
<dbReference type="STRING" id="236814.IX39_20695"/>
<proteinExistence type="predicted"/>
<accession>A0A085YY95</accession>
<reference evidence="2 3" key="1">
    <citation type="submission" date="2014-07" db="EMBL/GenBank/DDBJ databases">
        <title>Genome of Chryseobacterium formosense LMG 24722.</title>
        <authorList>
            <person name="Pipes S.E."/>
            <person name="Stropko S.J."/>
            <person name="Newman J.D."/>
        </authorList>
    </citation>
    <scope>NUCLEOTIDE SEQUENCE [LARGE SCALE GENOMIC DNA]</scope>
    <source>
        <strain evidence="2 3">LMG 24722</strain>
    </source>
</reference>
<dbReference type="Proteomes" id="UP000028713">
    <property type="component" value="Unassembled WGS sequence"/>
</dbReference>
<name>A0A085YY95_9FLAO</name>
<comment type="caution">
    <text evidence="2">The sequence shown here is derived from an EMBL/GenBank/DDBJ whole genome shotgun (WGS) entry which is preliminary data.</text>
</comment>
<keyword evidence="1" id="KW-0472">Membrane</keyword>
<feature type="transmembrane region" description="Helical" evidence="1">
    <location>
        <begin position="7"/>
        <end position="28"/>
    </location>
</feature>
<feature type="transmembrane region" description="Helical" evidence="1">
    <location>
        <begin position="81"/>
        <end position="97"/>
    </location>
</feature>
<keyword evidence="1" id="KW-1133">Transmembrane helix</keyword>
<evidence type="ECO:0000313" key="2">
    <source>
        <dbReference type="EMBL" id="KFE97158.1"/>
    </source>
</evidence>
<feature type="transmembrane region" description="Helical" evidence="1">
    <location>
        <begin position="40"/>
        <end position="69"/>
    </location>
</feature>
<sequence length="129" mass="15133">MKILNTNWINIVGVFIVSFLFTTIFDSLDPNVSRDFFQTIIASLIGILLYGMLFWICFITALIILDLFLIVFNQKYLKIKLFLEWIIISSPFIYWAIKYPEQRALYIVAVATFFITQLLRRGLINKATH</sequence>
<protein>
    <submittedName>
        <fullName evidence="2">Uncharacterized protein</fullName>
    </submittedName>
</protein>
<keyword evidence="1" id="KW-0812">Transmembrane</keyword>
<feature type="transmembrane region" description="Helical" evidence="1">
    <location>
        <begin position="103"/>
        <end position="119"/>
    </location>
</feature>